<feature type="region of interest" description="Disordered" evidence="11">
    <location>
        <begin position="248"/>
        <end position="313"/>
    </location>
</feature>
<feature type="compositionally biased region" description="Acidic residues" evidence="11">
    <location>
        <begin position="684"/>
        <end position="703"/>
    </location>
</feature>
<comment type="catalytic activity">
    <reaction evidence="10">
        <text>ATP + H2O = ADP + phosphate + H(+)</text>
        <dbReference type="Rhea" id="RHEA:13065"/>
        <dbReference type="ChEBI" id="CHEBI:15377"/>
        <dbReference type="ChEBI" id="CHEBI:15378"/>
        <dbReference type="ChEBI" id="CHEBI:30616"/>
        <dbReference type="ChEBI" id="CHEBI:43474"/>
        <dbReference type="ChEBI" id="CHEBI:456216"/>
        <dbReference type="EC" id="3.6.4.13"/>
    </reaction>
</comment>
<keyword evidence="8" id="KW-0694">RNA-binding</keyword>
<evidence type="ECO:0000313" key="14">
    <source>
        <dbReference type="EMBL" id="CEP61020.1"/>
    </source>
</evidence>
<feature type="region of interest" description="Disordered" evidence="11">
    <location>
        <begin position="1"/>
        <end position="65"/>
    </location>
</feature>
<feature type="domain" description="Helicase C-terminal" evidence="13">
    <location>
        <begin position="668"/>
        <end position="841"/>
    </location>
</feature>
<feature type="compositionally biased region" description="Basic and acidic residues" evidence="11">
    <location>
        <begin position="7"/>
        <end position="25"/>
    </location>
</feature>
<dbReference type="Pfam" id="PF00271">
    <property type="entry name" value="Helicase_C"/>
    <property type="match status" value="1"/>
</dbReference>
<dbReference type="GO" id="GO:0016787">
    <property type="term" value="F:hydrolase activity"/>
    <property type="evidence" value="ECO:0007669"/>
    <property type="project" value="UniProtKB-KW"/>
</dbReference>
<evidence type="ECO:0000256" key="9">
    <source>
        <dbReference type="ARBA" id="ARBA00023242"/>
    </source>
</evidence>
<dbReference type="OrthoDB" id="10253254at2759"/>
<dbReference type="SMART" id="SM00487">
    <property type="entry name" value="DEXDc"/>
    <property type="match status" value="1"/>
</dbReference>
<keyword evidence="5" id="KW-0378">Hydrolase</keyword>
<evidence type="ECO:0000259" key="13">
    <source>
        <dbReference type="PROSITE" id="PS51194"/>
    </source>
</evidence>
<gene>
    <name evidence="14" type="ORF">LALA0_S02e04940g</name>
</gene>
<dbReference type="SMART" id="SM00847">
    <property type="entry name" value="HA2"/>
    <property type="match status" value="1"/>
</dbReference>
<dbReference type="InterPro" id="IPR001650">
    <property type="entry name" value="Helicase_C-like"/>
</dbReference>
<evidence type="ECO:0000313" key="15">
    <source>
        <dbReference type="Proteomes" id="UP000054304"/>
    </source>
</evidence>
<feature type="compositionally biased region" description="Acidic residues" evidence="11">
    <location>
        <begin position="275"/>
        <end position="285"/>
    </location>
</feature>
<evidence type="ECO:0000256" key="6">
    <source>
        <dbReference type="ARBA" id="ARBA00022806"/>
    </source>
</evidence>
<feature type="domain" description="Helicase ATP-binding" evidence="12">
    <location>
        <begin position="395"/>
        <end position="574"/>
    </location>
</feature>
<dbReference type="GeneID" id="34684433"/>
<dbReference type="FunFam" id="3.40.50.300:FF:000637">
    <property type="entry name" value="ATP-dependent RNA helicase DHX37/DHR1"/>
    <property type="match status" value="1"/>
</dbReference>
<dbReference type="GO" id="GO:0003724">
    <property type="term" value="F:RNA helicase activity"/>
    <property type="evidence" value="ECO:0007669"/>
    <property type="project" value="UniProtKB-EC"/>
</dbReference>
<dbReference type="CDD" id="cd18791">
    <property type="entry name" value="SF2_C_RHA"/>
    <property type="match status" value="1"/>
</dbReference>
<dbReference type="GO" id="GO:0000462">
    <property type="term" value="P:maturation of SSU-rRNA from tricistronic rRNA transcript (SSU-rRNA, 5.8S rRNA, LSU-rRNA)"/>
    <property type="evidence" value="ECO:0007669"/>
    <property type="project" value="EnsemblFungi"/>
</dbReference>
<evidence type="ECO:0000259" key="12">
    <source>
        <dbReference type="PROSITE" id="PS51192"/>
    </source>
</evidence>
<dbReference type="EC" id="3.6.4.13" evidence="3"/>
<organism evidence="14 15">
    <name type="scientific">Lachancea lanzarotensis</name>
    <dbReference type="NCBI Taxonomy" id="1245769"/>
    <lineage>
        <taxon>Eukaryota</taxon>
        <taxon>Fungi</taxon>
        <taxon>Dikarya</taxon>
        <taxon>Ascomycota</taxon>
        <taxon>Saccharomycotina</taxon>
        <taxon>Saccharomycetes</taxon>
        <taxon>Saccharomycetales</taxon>
        <taxon>Saccharomycetaceae</taxon>
        <taxon>Lachancea</taxon>
    </lineage>
</organism>
<proteinExistence type="inferred from homology"/>
<dbReference type="SMART" id="SM00490">
    <property type="entry name" value="HELICc"/>
    <property type="match status" value="1"/>
</dbReference>
<dbReference type="EMBL" id="LN736361">
    <property type="protein sequence ID" value="CEP61020.1"/>
    <property type="molecule type" value="Genomic_DNA"/>
</dbReference>
<dbReference type="STRING" id="1245769.A0A0C7MZM1"/>
<dbReference type="InterPro" id="IPR048333">
    <property type="entry name" value="HA2_WH"/>
</dbReference>
<dbReference type="GO" id="GO:0005524">
    <property type="term" value="F:ATP binding"/>
    <property type="evidence" value="ECO:0007669"/>
    <property type="project" value="UniProtKB-KW"/>
</dbReference>
<dbReference type="Proteomes" id="UP000054304">
    <property type="component" value="Unassembled WGS sequence"/>
</dbReference>
<reference evidence="14 15" key="1">
    <citation type="submission" date="2014-12" db="EMBL/GenBank/DDBJ databases">
        <authorList>
            <person name="Neuveglise Cecile"/>
        </authorList>
    </citation>
    <scope>NUCLEOTIDE SEQUENCE [LARGE SCALE GENOMIC DNA]</scope>
    <source>
        <strain evidence="14 15">CBS 12615</strain>
    </source>
</reference>
<dbReference type="PANTHER" id="PTHR18934:SF99">
    <property type="entry name" value="ATP-DEPENDENT RNA HELICASE DHX37-RELATED"/>
    <property type="match status" value="1"/>
</dbReference>
<dbReference type="InterPro" id="IPR014001">
    <property type="entry name" value="Helicase_ATP-bd"/>
</dbReference>
<protein>
    <recommendedName>
        <fullName evidence="3">RNA helicase</fullName>
        <ecNumber evidence="3">3.6.4.13</ecNumber>
    </recommendedName>
</protein>
<feature type="region of interest" description="Disordered" evidence="11">
    <location>
        <begin position="167"/>
        <end position="208"/>
    </location>
</feature>
<feature type="region of interest" description="Disordered" evidence="11">
    <location>
        <begin position="118"/>
        <end position="154"/>
    </location>
</feature>
<dbReference type="PROSITE" id="PS51192">
    <property type="entry name" value="HELICASE_ATP_BIND_1"/>
    <property type="match status" value="1"/>
</dbReference>
<evidence type="ECO:0000256" key="4">
    <source>
        <dbReference type="ARBA" id="ARBA00022741"/>
    </source>
</evidence>
<dbReference type="PANTHER" id="PTHR18934">
    <property type="entry name" value="ATP-DEPENDENT RNA HELICASE"/>
    <property type="match status" value="1"/>
</dbReference>
<dbReference type="InterPro" id="IPR011545">
    <property type="entry name" value="DEAD/DEAH_box_helicase_dom"/>
</dbReference>
<name>A0A0C7MZM1_9SACH</name>
<feature type="region of interest" description="Disordered" evidence="11">
    <location>
        <begin position="674"/>
        <end position="705"/>
    </location>
</feature>
<evidence type="ECO:0000256" key="3">
    <source>
        <dbReference type="ARBA" id="ARBA00012552"/>
    </source>
</evidence>
<comment type="similarity">
    <text evidence="2">Belongs to the DEAD box helicase family. DEAH subfamily.</text>
</comment>
<dbReference type="AlphaFoldDB" id="A0A0C7MZM1"/>
<dbReference type="PROSITE" id="PS00690">
    <property type="entry name" value="DEAH_ATP_HELICASE"/>
    <property type="match status" value="1"/>
</dbReference>
<dbReference type="InterPro" id="IPR007502">
    <property type="entry name" value="Helicase-assoc_dom"/>
</dbReference>
<dbReference type="Pfam" id="PF07717">
    <property type="entry name" value="OB_NTP_bind"/>
    <property type="match status" value="1"/>
</dbReference>
<dbReference type="FunFam" id="3.40.50.300:FF:003770">
    <property type="entry name" value="ATP-dependent RNA helicase DHR1, putative"/>
    <property type="match status" value="1"/>
</dbReference>
<keyword evidence="7" id="KW-0067">ATP-binding</keyword>
<evidence type="ECO:0000256" key="11">
    <source>
        <dbReference type="SAM" id="MobiDB-lite"/>
    </source>
</evidence>
<dbReference type="InterPro" id="IPR002464">
    <property type="entry name" value="DNA/RNA_helicase_DEAH_CS"/>
</dbReference>
<dbReference type="GO" id="GO:0003723">
    <property type="term" value="F:RNA binding"/>
    <property type="evidence" value="ECO:0007669"/>
    <property type="project" value="UniProtKB-KW"/>
</dbReference>
<dbReference type="Pfam" id="PF00270">
    <property type="entry name" value="DEAD"/>
    <property type="match status" value="1"/>
</dbReference>
<keyword evidence="15" id="KW-1185">Reference proteome</keyword>
<dbReference type="SUPFAM" id="SSF52540">
    <property type="entry name" value="P-loop containing nucleoside triphosphate hydrolases"/>
    <property type="match status" value="1"/>
</dbReference>
<evidence type="ECO:0000256" key="8">
    <source>
        <dbReference type="ARBA" id="ARBA00022884"/>
    </source>
</evidence>
<dbReference type="RefSeq" id="XP_022627258.1">
    <property type="nucleotide sequence ID" value="XM_022773764.1"/>
</dbReference>
<dbReference type="Gene3D" id="3.40.50.300">
    <property type="entry name" value="P-loop containing nucleotide triphosphate hydrolases"/>
    <property type="match status" value="2"/>
</dbReference>
<accession>A0A0C7MZM1</accession>
<evidence type="ECO:0000256" key="7">
    <source>
        <dbReference type="ARBA" id="ARBA00022840"/>
    </source>
</evidence>
<feature type="compositionally biased region" description="Low complexity" evidence="11">
    <location>
        <begin position="288"/>
        <end position="303"/>
    </location>
</feature>
<dbReference type="InterPro" id="IPR011709">
    <property type="entry name" value="DEAD-box_helicase_OB_fold"/>
</dbReference>
<dbReference type="Pfam" id="PF04408">
    <property type="entry name" value="WHD_HA2"/>
    <property type="match status" value="1"/>
</dbReference>
<sequence>MGTYRKRFNEKARAGQMAKLKELKKVRNRQFLRHLEDGSEEQEGPETSEKSNSNAEILQPLTDAEKEMKKRKLEELFKPQESKVSRLKKKRLDKFVEHQLRREEKKAIIEKLQEHKMDTSMLTSSKNLGHGRQTKKEQFQEALQLEKMGRSDQTVRDILYKQHEVKEWDGSDNSIGAEEESDDDANSDGSGDDNAAIQSSSSFVDNRPAKFGGSGFGFGFQNAKVVHKAKAPSKQRYNWRERVQMEEARKYSKDDEMDFASSESENESSSGNELEASDNDSEERSEESSQSASESSDSGSSFETTGTKADGFKEWAEGQIKQLEGRETPLETPQLPHPYQKITRTEDLDDGLVDDSAPVDQESTRKAFYVNVTRSEEIQKARMQLPVFGEEHKLMEAIHHNDVLVICGETGSGKTTQVPQFLFESGYGDPNSVDTPGMIGVTQPRRVAAVSMAKRVSSELGNHSHSVSYQIRFDSTVSDNTKVKFMTDGVLMREMMTDFMLSKYSAIVIDEAHERNINTDILIGLLSRCVKLRAKNHAIDPKKHKRLKLIIMSATLRVSDFSENHSLFQIPPPVLKVDARQYPVSVHFNKRTAFDYTEETFRKTCKIHQRLPRGAILIFMTGRQEITDMVKRLRAEFPFPKTSKNFKEMVKSNPTIKASAKNVAIEAEDVDFSVNVEEDRTGEQNDDFENDDSEEEGFDENLEEGQTATDPLYVLPLYSLLPTEEQLKVFNEPPEGSRLCIVATNVAETSLTIPNVRYVVDSGRSKERIYNETNGVQSFEVGWVSKASADQRSGRAGRTGPGHCYRLYSSAVYENDFEQFSKPEILRMPVESVVLQMKSMAIHNILNFPFPTPPSRNALQKAIEMLQHLGALDIKEGITDDGRKMNLFPLSPRYSKMLLVGNENGCLPYIISIVSALSVGEPFLTEHELGIAESRDDPESTVRQDDDANDQKKQTRALYFKSQAKFCKLDKYSDVIKLLSAVSSLDYVAPEDRSAFMKANFMRPKLVEETRKLRKQIFYIVKSNTSRENVAVSVSDDDLKSSVPSATQVKLLKQMVCAGFVDQVAIRADLFAPDDCQITNRTAVSMVPYVPVLAPIIPGDISQNFVYLHNTSILNEIGEQPPKYLVYHSLHKNSHTEKSKTRIKPLCDIKSTPLVNIARKGSLVTYSKPLAGNGIRPIDISSTERLCHVTPRFGSTIDCDLKVGWDLNPVAVRQKKKAGLWVVEKLITAKNYKESSQQKATN</sequence>
<evidence type="ECO:0000256" key="1">
    <source>
        <dbReference type="ARBA" id="ARBA00004604"/>
    </source>
</evidence>
<dbReference type="Gene3D" id="1.20.120.1080">
    <property type="match status" value="1"/>
</dbReference>
<keyword evidence="6" id="KW-0347">Helicase</keyword>
<keyword evidence="4" id="KW-0547">Nucleotide-binding</keyword>
<evidence type="ECO:0000256" key="2">
    <source>
        <dbReference type="ARBA" id="ARBA00008792"/>
    </source>
</evidence>
<feature type="compositionally biased region" description="Acidic residues" evidence="11">
    <location>
        <begin position="177"/>
        <end position="186"/>
    </location>
</feature>
<dbReference type="CDD" id="cd17982">
    <property type="entry name" value="DEXHc_DHX37"/>
    <property type="match status" value="1"/>
</dbReference>
<evidence type="ECO:0000256" key="5">
    <source>
        <dbReference type="ARBA" id="ARBA00022801"/>
    </source>
</evidence>
<comment type="subcellular location">
    <subcellularLocation>
        <location evidence="1">Nucleus</location>
        <location evidence="1">Nucleolus</location>
    </subcellularLocation>
</comment>
<dbReference type="Pfam" id="PF21010">
    <property type="entry name" value="HA2_C"/>
    <property type="match status" value="1"/>
</dbReference>
<dbReference type="PROSITE" id="PS51194">
    <property type="entry name" value="HELICASE_CTER"/>
    <property type="match status" value="1"/>
</dbReference>
<dbReference type="HOGENOM" id="CLU_001832_0_1_1"/>
<dbReference type="InterPro" id="IPR027417">
    <property type="entry name" value="P-loop_NTPase"/>
</dbReference>
<keyword evidence="9" id="KW-0539">Nucleus</keyword>
<dbReference type="GO" id="GO:0032040">
    <property type="term" value="C:small-subunit processome"/>
    <property type="evidence" value="ECO:0007669"/>
    <property type="project" value="EnsemblFungi"/>
</dbReference>
<evidence type="ECO:0000256" key="10">
    <source>
        <dbReference type="ARBA" id="ARBA00047984"/>
    </source>
</evidence>
<feature type="compositionally biased region" description="Low complexity" evidence="11">
    <location>
        <begin position="260"/>
        <end position="274"/>
    </location>
</feature>